<dbReference type="AlphaFoldDB" id="A0A0A9GFT2"/>
<sequence length="70" mass="7878">MILRRVSGHCQQKPCVYIVAVLLLLNINRLQLLCFALSLCVTARVHAAQLPCIPRVIQLSSKREHCAQLL</sequence>
<protein>
    <submittedName>
        <fullName evidence="1">MUS1</fullName>
    </submittedName>
</protein>
<reference evidence="1" key="2">
    <citation type="journal article" date="2015" name="Data Brief">
        <title>Shoot transcriptome of the giant reed, Arundo donax.</title>
        <authorList>
            <person name="Barrero R.A."/>
            <person name="Guerrero F.D."/>
            <person name="Moolhuijzen P."/>
            <person name="Goolsby J.A."/>
            <person name="Tidwell J."/>
            <person name="Bellgard S.E."/>
            <person name="Bellgard M.I."/>
        </authorList>
    </citation>
    <scope>NUCLEOTIDE SEQUENCE</scope>
    <source>
        <tissue evidence="1">Shoot tissue taken approximately 20 cm above the soil surface</tissue>
    </source>
</reference>
<dbReference type="EMBL" id="GBRH01176480">
    <property type="protein sequence ID" value="JAE21416.1"/>
    <property type="molecule type" value="Transcribed_RNA"/>
</dbReference>
<name>A0A0A9GFT2_ARUDO</name>
<proteinExistence type="predicted"/>
<reference evidence="1" key="1">
    <citation type="submission" date="2014-09" db="EMBL/GenBank/DDBJ databases">
        <authorList>
            <person name="Magalhaes I.L.F."/>
            <person name="Oliveira U."/>
            <person name="Santos F.R."/>
            <person name="Vidigal T.H.D.A."/>
            <person name="Brescovit A.D."/>
            <person name="Santos A.J."/>
        </authorList>
    </citation>
    <scope>NUCLEOTIDE SEQUENCE</scope>
    <source>
        <tissue evidence="1">Shoot tissue taken approximately 20 cm above the soil surface</tissue>
    </source>
</reference>
<organism evidence="1">
    <name type="scientific">Arundo donax</name>
    <name type="common">Giant reed</name>
    <name type="synonym">Donax arundinaceus</name>
    <dbReference type="NCBI Taxonomy" id="35708"/>
    <lineage>
        <taxon>Eukaryota</taxon>
        <taxon>Viridiplantae</taxon>
        <taxon>Streptophyta</taxon>
        <taxon>Embryophyta</taxon>
        <taxon>Tracheophyta</taxon>
        <taxon>Spermatophyta</taxon>
        <taxon>Magnoliopsida</taxon>
        <taxon>Liliopsida</taxon>
        <taxon>Poales</taxon>
        <taxon>Poaceae</taxon>
        <taxon>PACMAD clade</taxon>
        <taxon>Arundinoideae</taxon>
        <taxon>Arundineae</taxon>
        <taxon>Arundo</taxon>
    </lineage>
</organism>
<accession>A0A0A9GFT2</accession>
<evidence type="ECO:0000313" key="1">
    <source>
        <dbReference type="EMBL" id="JAE21416.1"/>
    </source>
</evidence>